<dbReference type="InterPro" id="IPR056411">
    <property type="entry name" value="CysS_C"/>
</dbReference>
<evidence type="ECO:0000256" key="12">
    <source>
        <dbReference type="ARBA" id="ARBA00047398"/>
    </source>
</evidence>
<comment type="subunit">
    <text evidence="3 13">Monomer.</text>
</comment>
<feature type="coiled-coil region" evidence="14">
    <location>
        <begin position="393"/>
        <end position="420"/>
    </location>
</feature>
<organism evidence="16 17">
    <name type="scientific">Enterococcus ratti</name>
    <dbReference type="NCBI Taxonomy" id="150033"/>
    <lineage>
        <taxon>Bacteria</taxon>
        <taxon>Bacillati</taxon>
        <taxon>Bacillota</taxon>
        <taxon>Bacilli</taxon>
        <taxon>Lactobacillales</taxon>
        <taxon>Enterococcaceae</taxon>
        <taxon>Enterococcus</taxon>
    </lineage>
</organism>
<keyword evidence="4 13" id="KW-0963">Cytoplasm</keyword>
<comment type="catalytic activity">
    <reaction evidence="12 13">
        <text>tRNA(Cys) + L-cysteine + ATP = L-cysteinyl-tRNA(Cys) + AMP + diphosphate</text>
        <dbReference type="Rhea" id="RHEA:17773"/>
        <dbReference type="Rhea" id="RHEA-COMP:9661"/>
        <dbReference type="Rhea" id="RHEA-COMP:9679"/>
        <dbReference type="ChEBI" id="CHEBI:30616"/>
        <dbReference type="ChEBI" id="CHEBI:33019"/>
        <dbReference type="ChEBI" id="CHEBI:35235"/>
        <dbReference type="ChEBI" id="CHEBI:78442"/>
        <dbReference type="ChEBI" id="CHEBI:78517"/>
        <dbReference type="ChEBI" id="CHEBI:456215"/>
        <dbReference type="EC" id="6.1.1.16"/>
    </reaction>
</comment>
<dbReference type="InterPro" id="IPR014729">
    <property type="entry name" value="Rossmann-like_a/b/a_fold"/>
</dbReference>
<name>A0A1L8WRV8_9ENTE</name>
<proteinExistence type="inferred from homology"/>
<keyword evidence="17" id="KW-1185">Reference proteome</keyword>
<feature type="coiled-coil region" evidence="14">
    <location>
        <begin position="289"/>
        <end position="316"/>
    </location>
</feature>
<dbReference type="GO" id="GO:0006423">
    <property type="term" value="P:cysteinyl-tRNA aminoacylation"/>
    <property type="evidence" value="ECO:0007669"/>
    <property type="project" value="UniProtKB-UniRule"/>
</dbReference>
<evidence type="ECO:0000259" key="15">
    <source>
        <dbReference type="SMART" id="SM00840"/>
    </source>
</evidence>
<dbReference type="EMBL" id="JXLB01000002">
    <property type="protein sequence ID" value="OJG83723.1"/>
    <property type="molecule type" value="Genomic_DNA"/>
</dbReference>
<dbReference type="HAMAP" id="MF_00041">
    <property type="entry name" value="Cys_tRNA_synth"/>
    <property type="match status" value="1"/>
</dbReference>
<keyword evidence="9 13" id="KW-0067">ATP-binding</keyword>
<keyword evidence="8 13" id="KW-0862">Zinc</keyword>
<keyword evidence="10 13" id="KW-0648">Protein biosynthesis</keyword>
<evidence type="ECO:0000256" key="7">
    <source>
        <dbReference type="ARBA" id="ARBA00022741"/>
    </source>
</evidence>
<dbReference type="Pfam" id="PF09190">
    <property type="entry name" value="DALR_2"/>
    <property type="match status" value="1"/>
</dbReference>
<dbReference type="GO" id="GO:0008270">
    <property type="term" value="F:zinc ion binding"/>
    <property type="evidence" value="ECO:0007669"/>
    <property type="project" value="UniProtKB-UniRule"/>
</dbReference>
<evidence type="ECO:0000256" key="10">
    <source>
        <dbReference type="ARBA" id="ARBA00022917"/>
    </source>
</evidence>
<feature type="binding site" evidence="13">
    <location>
        <position position="216"/>
    </location>
    <ligand>
        <name>Zn(2+)</name>
        <dbReference type="ChEBI" id="CHEBI:29105"/>
    </ligand>
</feature>
<dbReference type="Gene3D" id="3.40.50.620">
    <property type="entry name" value="HUPs"/>
    <property type="match status" value="1"/>
</dbReference>
<feature type="binding site" evidence="13">
    <location>
        <position position="187"/>
    </location>
    <ligand>
        <name>Zn(2+)</name>
        <dbReference type="ChEBI" id="CHEBI:29105"/>
    </ligand>
</feature>
<evidence type="ECO:0000256" key="1">
    <source>
        <dbReference type="ARBA" id="ARBA00004496"/>
    </source>
</evidence>
<dbReference type="STRING" id="150033.RV14_GL000957"/>
<dbReference type="PRINTS" id="PR00983">
    <property type="entry name" value="TRNASYNTHCYS"/>
</dbReference>
<comment type="caution">
    <text evidence="16">The sequence shown here is derived from an EMBL/GenBank/DDBJ whole genome shotgun (WGS) entry which is preliminary data.</text>
</comment>
<dbReference type="InterPro" id="IPR009080">
    <property type="entry name" value="tRNAsynth_Ia_anticodon-bd"/>
</dbReference>
<dbReference type="EC" id="6.1.1.16" evidence="13"/>
<gene>
    <name evidence="13" type="primary">cysS</name>
    <name evidence="16" type="ORF">RV14_GL000957</name>
</gene>
<keyword evidence="5 13" id="KW-0436">Ligase</keyword>
<dbReference type="Proteomes" id="UP000182152">
    <property type="component" value="Unassembled WGS sequence"/>
</dbReference>
<evidence type="ECO:0000313" key="16">
    <source>
        <dbReference type="EMBL" id="OJG83723.1"/>
    </source>
</evidence>
<evidence type="ECO:0000256" key="5">
    <source>
        <dbReference type="ARBA" id="ARBA00022598"/>
    </source>
</evidence>
<dbReference type="SMART" id="SM00840">
    <property type="entry name" value="DALR_2"/>
    <property type="match status" value="1"/>
</dbReference>
<comment type="similarity">
    <text evidence="2 13">Belongs to the class-I aminoacyl-tRNA synthetase family.</text>
</comment>
<dbReference type="SUPFAM" id="SSF52374">
    <property type="entry name" value="Nucleotidylyl transferase"/>
    <property type="match status" value="1"/>
</dbReference>
<keyword evidence="7 13" id="KW-0547">Nucleotide-binding</keyword>
<feature type="short sequence motif" description="'HIGH' region" evidence="13">
    <location>
        <begin position="6"/>
        <end position="16"/>
    </location>
</feature>
<dbReference type="PANTHER" id="PTHR10890">
    <property type="entry name" value="CYSTEINYL-TRNA SYNTHETASE"/>
    <property type="match status" value="1"/>
</dbReference>
<dbReference type="AlphaFoldDB" id="A0A1L8WRV8"/>
<feature type="binding site" evidence="13">
    <location>
        <position position="212"/>
    </location>
    <ligand>
        <name>Zn(2+)</name>
        <dbReference type="ChEBI" id="CHEBI:29105"/>
    </ligand>
</feature>
<evidence type="ECO:0000256" key="13">
    <source>
        <dbReference type="HAMAP-Rule" id="MF_00041"/>
    </source>
</evidence>
<evidence type="ECO:0000256" key="3">
    <source>
        <dbReference type="ARBA" id="ARBA00011245"/>
    </source>
</evidence>
<sequence>MYVCGPTVYNYIHIGNARSTIAFDTIRRYFEYRGYQVKYISNFTDVDDKIIRAAKELNVTAPEIANRFIRAFVEDTQALNVEAATVHPRVMDHITDIISFIQTLIEKGYGYEVNGDVYYRTRKFKTYGQLSDQSIDELEAGASQRTGKEQNQKEDPLDFALWKKAKEGEIAWNSPWGKGRPGWHIECSVMATKHLGETIDIHGGGQDLEFPHHENEIAQSEAKTGKKFANYWMHNGYVTIGEEDQKMSKSLGNFITVHEMIQTVDPQVLRFFMATTQYRRPIRYSEATLKEAAINLQRLRNTFENLKFRLESAEKNLGTDSKFLAELEQIQQHFIKEMDDDFNAANGITVVYELTKWLNTYLENDVVSKVILVKGEALFTQWLSIFGILFTADELLDEEIEQLIEERTQARKNRNFIRSDEIRELLKEKGILLDDTPQGTRWRREL</sequence>
<comment type="cofactor">
    <cofactor evidence="13">
        <name>Zn(2+)</name>
        <dbReference type="ChEBI" id="CHEBI:29105"/>
    </cofactor>
    <text evidence="13">Binds 1 zinc ion per subunit.</text>
</comment>
<dbReference type="Pfam" id="PF23493">
    <property type="entry name" value="CysS_C"/>
    <property type="match status" value="1"/>
</dbReference>
<evidence type="ECO:0000256" key="6">
    <source>
        <dbReference type="ARBA" id="ARBA00022723"/>
    </source>
</evidence>
<keyword evidence="6 13" id="KW-0479">Metal-binding</keyword>
<dbReference type="Gene3D" id="1.20.120.1910">
    <property type="entry name" value="Cysteine-tRNA ligase, C-terminal anti-codon recognition domain"/>
    <property type="match status" value="1"/>
</dbReference>
<evidence type="ECO:0000256" key="11">
    <source>
        <dbReference type="ARBA" id="ARBA00023146"/>
    </source>
</evidence>
<evidence type="ECO:0000256" key="4">
    <source>
        <dbReference type="ARBA" id="ARBA00022490"/>
    </source>
</evidence>
<keyword evidence="11 13" id="KW-0030">Aminoacyl-tRNA synthetase</keyword>
<feature type="binding site" evidence="13">
    <location>
        <position position="4"/>
    </location>
    <ligand>
        <name>Zn(2+)</name>
        <dbReference type="ChEBI" id="CHEBI:29105"/>
    </ligand>
</feature>
<evidence type="ECO:0000256" key="9">
    <source>
        <dbReference type="ARBA" id="ARBA00022840"/>
    </source>
</evidence>
<dbReference type="InterPro" id="IPR024909">
    <property type="entry name" value="Cys-tRNA/MSH_ligase"/>
</dbReference>
<evidence type="ECO:0000313" key="17">
    <source>
        <dbReference type="Proteomes" id="UP000182152"/>
    </source>
</evidence>
<evidence type="ECO:0000256" key="8">
    <source>
        <dbReference type="ARBA" id="ARBA00022833"/>
    </source>
</evidence>
<evidence type="ECO:0000256" key="14">
    <source>
        <dbReference type="SAM" id="Coils"/>
    </source>
</evidence>
<dbReference type="NCBIfam" id="TIGR00435">
    <property type="entry name" value="cysS"/>
    <property type="match status" value="1"/>
</dbReference>
<dbReference type="FunFam" id="3.40.50.620:FF:000009">
    <property type="entry name" value="Cysteine--tRNA ligase"/>
    <property type="match status" value="1"/>
</dbReference>
<reference evidence="16 17" key="1">
    <citation type="submission" date="2014-12" db="EMBL/GenBank/DDBJ databases">
        <title>Draft genome sequences of 29 type strains of Enterococci.</title>
        <authorList>
            <person name="Zhong Z."/>
            <person name="Sun Z."/>
            <person name="Liu W."/>
            <person name="Zhang W."/>
            <person name="Zhang H."/>
        </authorList>
    </citation>
    <scope>NUCLEOTIDE SEQUENCE [LARGE SCALE GENOMIC DNA]</scope>
    <source>
        <strain evidence="16 17">DSM 15687</strain>
    </source>
</reference>
<dbReference type="CDD" id="cd00672">
    <property type="entry name" value="CysRS_core"/>
    <property type="match status" value="1"/>
</dbReference>
<feature type="binding site" evidence="13">
    <location>
        <position position="249"/>
    </location>
    <ligand>
        <name>ATP</name>
        <dbReference type="ChEBI" id="CHEBI:30616"/>
    </ligand>
</feature>
<dbReference type="GO" id="GO:0004817">
    <property type="term" value="F:cysteine-tRNA ligase activity"/>
    <property type="evidence" value="ECO:0007669"/>
    <property type="project" value="UniProtKB-UniRule"/>
</dbReference>
<feature type="short sequence motif" description="'KMSKS' region" evidence="13">
    <location>
        <begin position="246"/>
        <end position="250"/>
    </location>
</feature>
<accession>A0A1L8WRV8</accession>
<dbReference type="GO" id="GO:0005524">
    <property type="term" value="F:ATP binding"/>
    <property type="evidence" value="ECO:0007669"/>
    <property type="project" value="UniProtKB-UniRule"/>
</dbReference>
<evidence type="ECO:0000256" key="2">
    <source>
        <dbReference type="ARBA" id="ARBA00005594"/>
    </source>
</evidence>
<dbReference type="Pfam" id="PF01406">
    <property type="entry name" value="tRNA-synt_1e"/>
    <property type="match status" value="1"/>
</dbReference>
<dbReference type="InterPro" id="IPR015803">
    <property type="entry name" value="Cys-tRNA-ligase"/>
</dbReference>
<dbReference type="InterPro" id="IPR015273">
    <property type="entry name" value="Cys-tRNA-synt_Ia_DALR"/>
</dbReference>
<dbReference type="GO" id="GO:0005829">
    <property type="term" value="C:cytosol"/>
    <property type="evidence" value="ECO:0007669"/>
    <property type="project" value="TreeGrafter"/>
</dbReference>
<protein>
    <recommendedName>
        <fullName evidence="13">Cysteine--tRNA ligase</fullName>
        <ecNumber evidence="13">6.1.1.16</ecNumber>
    </recommendedName>
    <alternativeName>
        <fullName evidence="13">Cysteinyl-tRNA synthetase</fullName>
        <shortName evidence="13">CysRS</shortName>
    </alternativeName>
</protein>
<comment type="subcellular location">
    <subcellularLocation>
        <location evidence="1 13">Cytoplasm</location>
    </subcellularLocation>
</comment>
<dbReference type="PANTHER" id="PTHR10890:SF3">
    <property type="entry name" value="CYSTEINE--TRNA LIGASE, CYTOPLASMIC"/>
    <property type="match status" value="1"/>
</dbReference>
<dbReference type="InterPro" id="IPR032678">
    <property type="entry name" value="tRNA-synt_1_cat_dom"/>
</dbReference>
<dbReference type="SUPFAM" id="SSF47323">
    <property type="entry name" value="Anticodon-binding domain of a subclass of class I aminoacyl-tRNA synthetases"/>
    <property type="match status" value="1"/>
</dbReference>
<feature type="domain" description="Cysteinyl-tRNA synthetase class Ia DALR" evidence="15">
    <location>
        <begin position="333"/>
        <end position="396"/>
    </location>
</feature>
<keyword evidence="14" id="KW-0175">Coiled coil</keyword>